<feature type="domain" description="Cupin type-2" evidence="1">
    <location>
        <begin position="48"/>
        <end position="113"/>
    </location>
</feature>
<dbReference type="Proteomes" id="UP000469011">
    <property type="component" value="Unassembled WGS sequence"/>
</dbReference>
<accession>A0A6N9T7H5</accession>
<protein>
    <submittedName>
        <fullName evidence="2">Cupin domain-containing protein</fullName>
    </submittedName>
</protein>
<evidence type="ECO:0000313" key="3">
    <source>
        <dbReference type="Proteomes" id="UP000469011"/>
    </source>
</evidence>
<dbReference type="EMBL" id="JAAAMG010000011">
    <property type="protein sequence ID" value="NDW05699.1"/>
    <property type="molecule type" value="Genomic_DNA"/>
</dbReference>
<reference evidence="2 3" key="1">
    <citation type="submission" date="2020-01" db="EMBL/GenBank/DDBJ databases">
        <title>Jiella pacifica sp. nov.</title>
        <authorList>
            <person name="Xue Z."/>
            <person name="Zhu S."/>
            <person name="Chen J."/>
            <person name="Yang J."/>
        </authorList>
    </citation>
    <scope>NUCLEOTIDE SEQUENCE [LARGE SCALE GENOMIC DNA]</scope>
    <source>
        <strain evidence="2 3">40Bstr34</strain>
    </source>
</reference>
<comment type="caution">
    <text evidence="2">The sequence shown here is derived from an EMBL/GenBank/DDBJ whole genome shotgun (WGS) entry which is preliminary data.</text>
</comment>
<dbReference type="Gene3D" id="2.60.120.10">
    <property type="entry name" value="Jelly Rolls"/>
    <property type="match status" value="1"/>
</dbReference>
<dbReference type="SUPFAM" id="SSF51182">
    <property type="entry name" value="RmlC-like cupins"/>
    <property type="match status" value="1"/>
</dbReference>
<sequence>MLIPEKRLPAAPDAGPEWREVTPGERFIIRVPAAATRGIYTMLEILAEPRNGVPMHVHANEEEHFVILEGTVNFVRGDDISELSAGDSVTVTRGTPHAWCNLSDGPVRVLIIFSPGHLGRTFRLIGSLQGNDLAAVLESNESDGSTVLGPPPFENIYSVLTPRARP</sequence>
<keyword evidence="3" id="KW-1185">Reference proteome</keyword>
<dbReference type="InterPro" id="IPR014710">
    <property type="entry name" value="RmlC-like_jellyroll"/>
</dbReference>
<organism evidence="2 3">
    <name type="scientific">Jiella pacifica</name>
    <dbReference type="NCBI Taxonomy" id="2696469"/>
    <lineage>
        <taxon>Bacteria</taxon>
        <taxon>Pseudomonadati</taxon>
        <taxon>Pseudomonadota</taxon>
        <taxon>Alphaproteobacteria</taxon>
        <taxon>Hyphomicrobiales</taxon>
        <taxon>Aurantimonadaceae</taxon>
        <taxon>Jiella</taxon>
    </lineage>
</organism>
<dbReference type="AlphaFoldDB" id="A0A6N9T7H5"/>
<proteinExistence type="predicted"/>
<evidence type="ECO:0000313" key="2">
    <source>
        <dbReference type="EMBL" id="NDW05699.1"/>
    </source>
</evidence>
<dbReference type="RefSeq" id="WP_163463942.1">
    <property type="nucleotide sequence ID" value="NZ_JAAAMG010000011.1"/>
</dbReference>
<name>A0A6N9T7H5_9HYPH</name>
<dbReference type="PANTHER" id="PTHR36440:SF1">
    <property type="entry name" value="PUTATIVE (AFU_ORTHOLOGUE AFUA_8G07350)-RELATED"/>
    <property type="match status" value="1"/>
</dbReference>
<dbReference type="InterPro" id="IPR053146">
    <property type="entry name" value="QDO-like"/>
</dbReference>
<evidence type="ECO:0000259" key="1">
    <source>
        <dbReference type="Pfam" id="PF07883"/>
    </source>
</evidence>
<dbReference type="PANTHER" id="PTHR36440">
    <property type="entry name" value="PUTATIVE (AFU_ORTHOLOGUE AFUA_8G07350)-RELATED"/>
    <property type="match status" value="1"/>
</dbReference>
<dbReference type="InterPro" id="IPR013096">
    <property type="entry name" value="Cupin_2"/>
</dbReference>
<gene>
    <name evidence="2" type="ORF">GTK09_14840</name>
</gene>
<dbReference type="InterPro" id="IPR011051">
    <property type="entry name" value="RmlC_Cupin_sf"/>
</dbReference>
<dbReference type="Pfam" id="PF07883">
    <property type="entry name" value="Cupin_2"/>
    <property type="match status" value="1"/>
</dbReference>